<comment type="caution">
    <text evidence="7">Lacks conserved residue(s) required for the propagation of feature annotation.</text>
</comment>
<keyword evidence="6" id="KW-0482">Metalloprotease</keyword>
<dbReference type="GO" id="GO:0004222">
    <property type="term" value="F:metalloendopeptidase activity"/>
    <property type="evidence" value="ECO:0007669"/>
    <property type="project" value="InterPro"/>
</dbReference>
<sequence length="190" mass="21608">GITTEVMQLLILLFALMNRAQATSEALIGCGPEHSYPCKGPGSFINDFEDNPEIINGEQAFEKDIVLGTDEQKKAVQDQVEQWLDDDYSKYYFPEDRSINRKAEPNLRARWPEGNDSYPLVPYTLFQDVDNDTITAALDHWMEKTCIVFELMSDSFNVTQPHLKFIKDSGCWSYIGMMPWKGQPISIGNG</sequence>
<dbReference type="PANTHER" id="PTHR10127:SF780">
    <property type="entry name" value="METALLOENDOPEPTIDASE"/>
    <property type="match status" value="1"/>
</dbReference>
<evidence type="ECO:0000256" key="5">
    <source>
        <dbReference type="ARBA" id="ARBA00022833"/>
    </source>
</evidence>
<keyword evidence="8" id="KW-0732">Signal</keyword>
<reference evidence="10 11" key="1">
    <citation type="submission" date="2024-05" db="EMBL/GenBank/DDBJ databases">
        <authorList>
            <person name="Wallberg A."/>
        </authorList>
    </citation>
    <scope>NUCLEOTIDE SEQUENCE [LARGE SCALE GENOMIC DNA]</scope>
</reference>
<evidence type="ECO:0000313" key="11">
    <source>
        <dbReference type="Proteomes" id="UP001497623"/>
    </source>
</evidence>
<dbReference type="PANTHER" id="PTHR10127">
    <property type="entry name" value="DISCOIDIN, CUB, EGF, LAMININ , AND ZINC METALLOPROTEASE DOMAIN CONTAINING"/>
    <property type="match status" value="1"/>
</dbReference>
<evidence type="ECO:0000256" key="8">
    <source>
        <dbReference type="SAM" id="SignalP"/>
    </source>
</evidence>
<feature type="non-terminal residue" evidence="10">
    <location>
        <position position="190"/>
    </location>
</feature>
<evidence type="ECO:0000256" key="3">
    <source>
        <dbReference type="ARBA" id="ARBA00022723"/>
    </source>
</evidence>
<evidence type="ECO:0000256" key="2">
    <source>
        <dbReference type="ARBA" id="ARBA00022670"/>
    </source>
</evidence>
<organism evidence="10 11">
    <name type="scientific">Meganyctiphanes norvegica</name>
    <name type="common">Northern krill</name>
    <name type="synonym">Thysanopoda norvegica</name>
    <dbReference type="NCBI Taxonomy" id="48144"/>
    <lineage>
        <taxon>Eukaryota</taxon>
        <taxon>Metazoa</taxon>
        <taxon>Ecdysozoa</taxon>
        <taxon>Arthropoda</taxon>
        <taxon>Crustacea</taxon>
        <taxon>Multicrustacea</taxon>
        <taxon>Malacostraca</taxon>
        <taxon>Eumalacostraca</taxon>
        <taxon>Eucarida</taxon>
        <taxon>Euphausiacea</taxon>
        <taxon>Euphausiidae</taxon>
        <taxon>Meganyctiphanes</taxon>
    </lineage>
</organism>
<evidence type="ECO:0000256" key="7">
    <source>
        <dbReference type="PROSITE-ProRule" id="PRU01211"/>
    </source>
</evidence>
<feature type="non-terminal residue" evidence="10">
    <location>
        <position position="1"/>
    </location>
</feature>
<dbReference type="GO" id="GO:0006508">
    <property type="term" value="P:proteolysis"/>
    <property type="evidence" value="ECO:0007669"/>
    <property type="project" value="UniProtKB-KW"/>
</dbReference>
<evidence type="ECO:0000256" key="4">
    <source>
        <dbReference type="ARBA" id="ARBA00022801"/>
    </source>
</evidence>
<feature type="domain" description="Peptidase M12A" evidence="9">
    <location>
        <begin position="97"/>
        <end position="190"/>
    </location>
</feature>
<keyword evidence="2" id="KW-0645">Protease</keyword>
<dbReference type="SUPFAM" id="SSF55486">
    <property type="entry name" value="Metalloproteases ('zincins'), catalytic domain"/>
    <property type="match status" value="1"/>
</dbReference>
<dbReference type="InterPro" id="IPR001506">
    <property type="entry name" value="Peptidase_M12A"/>
</dbReference>
<keyword evidence="11" id="KW-1185">Reference proteome</keyword>
<feature type="signal peptide" evidence="8">
    <location>
        <begin position="1"/>
        <end position="22"/>
    </location>
</feature>
<dbReference type="Gene3D" id="3.40.390.10">
    <property type="entry name" value="Collagenase (Catalytic Domain)"/>
    <property type="match status" value="1"/>
</dbReference>
<proteinExistence type="predicted"/>
<evidence type="ECO:0000256" key="6">
    <source>
        <dbReference type="ARBA" id="ARBA00023049"/>
    </source>
</evidence>
<name>A0AAV2RBP2_MEGNR</name>
<dbReference type="AlphaFoldDB" id="A0AAV2RBP2"/>
<dbReference type="InterPro" id="IPR024079">
    <property type="entry name" value="MetalloPept_cat_dom_sf"/>
</dbReference>
<feature type="chain" id="PRO_5043864479" description="Peptidase M12A domain-containing protein" evidence="8">
    <location>
        <begin position="23"/>
        <end position="190"/>
    </location>
</feature>
<dbReference type="GO" id="GO:0046872">
    <property type="term" value="F:metal ion binding"/>
    <property type="evidence" value="ECO:0007669"/>
    <property type="project" value="UniProtKB-KW"/>
</dbReference>
<accession>A0AAV2RBP2</accession>
<gene>
    <name evidence="10" type="ORF">MNOR_LOCUS22050</name>
</gene>
<comment type="cofactor">
    <cofactor evidence="1">
        <name>Zn(2+)</name>
        <dbReference type="ChEBI" id="CHEBI:29105"/>
    </cofactor>
</comment>
<dbReference type="PROSITE" id="PS51864">
    <property type="entry name" value="ASTACIN"/>
    <property type="match status" value="1"/>
</dbReference>
<comment type="caution">
    <text evidence="10">The sequence shown here is derived from an EMBL/GenBank/DDBJ whole genome shotgun (WGS) entry which is preliminary data.</text>
</comment>
<keyword evidence="3" id="KW-0479">Metal-binding</keyword>
<evidence type="ECO:0000313" key="10">
    <source>
        <dbReference type="EMBL" id="CAL4120466.1"/>
    </source>
</evidence>
<dbReference type="EMBL" id="CAXKWB010018234">
    <property type="protein sequence ID" value="CAL4120466.1"/>
    <property type="molecule type" value="Genomic_DNA"/>
</dbReference>
<protein>
    <recommendedName>
        <fullName evidence="9">Peptidase M12A domain-containing protein</fullName>
    </recommendedName>
</protein>
<keyword evidence="5" id="KW-0862">Zinc</keyword>
<evidence type="ECO:0000259" key="9">
    <source>
        <dbReference type="PROSITE" id="PS51864"/>
    </source>
</evidence>
<dbReference type="Pfam" id="PF01400">
    <property type="entry name" value="Astacin"/>
    <property type="match status" value="1"/>
</dbReference>
<dbReference type="Proteomes" id="UP001497623">
    <property type="component" value="Unassembled WGS sequence"/>
</dbReference>
<keyword evidence="4" id="KW-0378">Hydrolase</keyword>
<evidence type="ECO:0000256" key="1">
    <source>
        <dbReference type="ARBA" id="ARBA00001947"/>
    </source>
</evidence>